<reference evidence="1" key="1">
    <citation type="submission" date="2020-01" db="EMBL/GenBank/DDBJ databases">
        <authorList>
            <person name="Qin S."/>
        </authorList>
    </citation>
    <scope>NUCLEOTIDE SEQUENCE</scope>
    <source>
        <strain evidence="1">CVir17-16-YZ6g</strain>
        <plasmid evidence="1">p17-15-vir-like</plasmid>
    </source>
</reference>
<organism evidence="1">
    <name type="scientific">Klebsiella pneumoniae</name>
    <dbReference type="NCBI Taxonomy" id="573"/>
    <lineage>
        <taxon>Bacteria</taxon>
        <taxon>Pseudomonadati</taxon>
        <taxon>Pseudomonadota</taxon>
        <taxon>Gammaproteobacteria</taxon>
        <taxon>Enterobacterales</taxon>
        <taxon>Enterobacteriaceae</taxon>
        <taxon>Klebsiella/Raoultella group</taxon>
        <taxon>Klebsiella</taxon>
        <taxon>Klebsiella pneumoniae complex</taxon>
    </lineage>
</organism>
<dbReference type="AlphaFoldDB" id="A0A8B0SW54"/>
<keyword evidence="1" id="KW-0614">Plasmid</keyword>
<protein>
    <submittedName>
        <fullName evidence="1">Uncharacterized protein</fullName>
    </submittedName>
</protein>
<name>A0A8B0SW54_KLEPN</name>
<geneLocation type="plasmid" evidence="1">
    <name>p17-15-vir-like</name>
</geneLocation>
<proteinExistence type="predicted"/>
<accession>A0A8B0SW54</accession>
<evidence type="ECO:0000313" key="1">
    <source>
        <dbReference type="EMBL" id="QTX15134.1"/>
    </source>
</evidence>
<dbReference type="EMBL" id="MN956836">
    <property type="protein sequence ID" value="QTX15134.1"/>
    <property type="molecule type" value="Genomic_DNA"/>
</dbReference>
<sequence length="60" mass="7228">MNKLLLLTGTLNYQQFHRLNNACRNIFVSVLFKESIMTLTAYYQLRNTKSRRSWFRIADQ</sequence>